<evidence type="ECO:0000313" key="2">
    <source>
        <dbReference type="EMBL" id="PZC76602.1"/>
    </source>
</evidence>
<feature type="compositionally biased region" description="Polar residues" evidence="1">
    <location>
        <begin position="1"/>
        <end position="25"/>
    </location>
</feature>
<feature type="compositionally biased region" description="Basic residues" evidence="1">
    <location>
        <begin position="116"/>
        <end position="125"/>
    </location>
</feature>
<reference evidence="2 3" key="1">
    <citation type="journal article" date="2017" name="BMC Biol.">
        <title>Genomic innovations, transcriptional plasticity and gene loss underlying the evolution and divergence of two highly polyphagous and invasive Helicoverpa pest species.</title>
        <authorList>
            <person name="Pearce S.L."/>
            <person name="Clarke D.F."/>
            <person name="East P.D."/>
            <person name="Elfekih S."/>
            <person name="Gordon K.H."/>
            <person name="Jermiin L.S."/>
            <person name="McGaughran A."/>
            <person name="Oakeshott J.G."/>
            <person name="Papanikolaou A."/>
            <person name="Perera O.P."/>
            <person name="Rane R.V."/>
            <person name="Richards S."/>
            <person name="Tay W.T."/>
            <person name="Walsh T.K."/>
            <person name="Anderson A."/>
            <person name="Anderson C.J."/>
            <person name="Asgari S."/>
            <person name="Board P.G."/>
            <person name="Bretschneider A."/>
            <person name="Campbell P.M."/>
            <person name="Chertemps T."/>
            <person name="Christeller J.T."/>
            <person name="Coppin C.W."/>
            <person name="Downes S.J."/>
            <person name="Duan G."/>
            <person name="Farnsworth C.A."/>
            <person name="Good R.T."/>
            <person name="Han L.B."/>
            <person name="Han Y.C."/>
            <person name="Hatje K."/>
            <person name="Horne I."/>
            <person name="Huang Y.P."/>
            <person name="Hughes D.S."/>
            <person name="Jacquin-Joly E."/>
            <person name="James W."/>
            <person name="Jhangiani S."/>
            <person name="Kollmar M."/>
            <person name="Kuwar S.S."/>
            <person name="Li S."/>
            <person name="Liu N.Y."/>
            <person name="Maibeche M.T."/>
            <person name="Miller J.R."/>
            <person name="Montagne N."/>
            <person name="Perry T."/>
            <person name="Qu J."/>
            <person name="Song S.V."/>
            <person name="Sutton G.G."/>
            <person name="Vogel H."/>
            <person name="Walenz B.P."/>
            <person name="Xu W."/>
            <person name="Zhang H.J."/>
            <person name="Zou Z."/>
            <person name="Batterham P."/>
            <person name="Edwards O.R."/>
            <person name="Feyereisen R."/>
            <person name="Gibbs R.A."/>
            <person name="Heckel D.G."/>
            <person name="McGrath A."/>
            <person name="Robin C."/>
            <person name="Scherer S.E."/>
            <person name="Worley K.C."/>
            <person name="Wu Y.D."/>
        </authorList>
    </citation>
    <scope>NUCLEOTIDE SEQUENCE [LARGE SCALE GENOMIC DNA]</scope>
    <source>
        <strain evidence="2">Harm_GR_Male_#8</strain>
        <tissue evidence="2">Whole organism</tissue>
    </source>
</reference>
<proteinExistence type="predicted"/>
<feature type="compositionally biased region" description="Basic residues" evidence="1">
    <location>
        <begin position="33"/>
        <end position="47"/>
    </location>
</feature>
<dbReference type="Proteomes" id="UP000249218">
    <property type="component" value="Unassembled WGS sequence"/>
</dbReference>
<protein>
    <submittedName>
        <fullName evidence="2">Uncharacterized protein</fullName>
    </submittedName>
</protein>
<feature type="compositionally biased region" description="Low complexity" evidence="1">
    <location>
        <begin position="126"/>
        <end position="142"/>
    </location>
</feature>
<keyword evidence="3" id="KW-1185">Reference proteome</keyword>
<name>A0A2W1BNG3_HELAM</name>
<evidence type="ECO:0000256" key="1">
    <source>
        <dbReference type="SAM" id="MobiDB-lite"/>
    </source>
</evidence>
<feature type="region of interest" description="Disordered" evidence="1">
    <location>
        <begin position="116"/>
        <end position="142"/>
    </location>
</feature>
<sequence length="245" mass="27774">MTTEQSTEQTDNTSETCEPGSLTTEPTKEIVKMRKPVKTSTKKKRIYRPTTTKATESTIVVDHTKKIGRMKKPLRTPIKKKNIPGQIATNATESTIAVDPSKKIFRMRKPVRTPIKKKNTQRRTTTKATEPTTELTSEPTTELTNEPIIELTTGPTIELANEPTIELTTEPTTMTVSTSNPSLTVIEQFRMLQNQLFRGVIDKEERPKIIKALMRLKYALQGRVVHENATIVKRRSNLRKGLHRL</sequence>
<accession>A0A2W1BNG3</accession>
<feature type="region of interest" description="Disordered" evidence="1">
    <location>
        <begin position="1"/>
        <end position="47"/>
    </location>
</feature>
<gene>
    <name evidence="2" type="primary">HaOG204370</name>
    <name evidence="2" type="ORF">B5X24_HaOG204370</name>
</gene>
<organism evidence="2 3">
    <name type="scientific">Helicoverpa armigera</name>
    <name type="common">Cotton bollworm</name>
    <name type="synonym">Heliothis armigera</name>
    <dbReference type="NCBI Taxonomy" id="29058"/>
    <lineage>
        <taxon>Eukaryota</taxon>
        <taxon>Metazoa</taxon>
        <taxon>Ecdysozoa</taxon>
        <taxon>Arthropoda</taxon>
        <taxon>Hexapoda</taxon>
        <taxon>Insecta</taxon>
        <taxon>Pterygota</taxon>
        <taxon>Neoptera</taxon>
        <taxon>Endopterygota</taxon>
        <taxon>Lepidoptera</taxon>
        <taxon>Glossata</taxon>
        <taxon>Ditrysia</taxon>
        <taxon>Noctuoidea</taxon>
        <taxon>Noctuidae</taxon>
        <taxon>Heliothinae</taxon>
        <taxon>Helicoverpa</taxon>
    </lineage>
</organism>
<evidence type="ECO:0000313" key="3">
    <source>
        <dbReference type="Proteomes" id="UP000249218"/>
    </source>
</evidence>
<dbReference type="EMBL" id="KZ149951">
    <property type="protein sequence ID" value="PZC76602.1"/>
    <property type="molecule type" value="Genomic_DNA"/>
</dbReference>
<dbReference type="AlphaFoldDB" id="A0A2W1BNG3"/>